<dbReference type="Gene3D" id="3.30.1120.10">
    <property type="match status" value="1"/>
</dbReference>
<evidence type="ECO:0000256" key="1">
    <source>
        <dbReference type="ARBA" id="ARBA00008779"/>
    </source>
</evidence>
<dbReference type="EMBL" id="BSOH01000010">
    <property type="protein sequence ID" value="GLR17272.1"/>
    <property type="molecule type" value="Genomic_DNA"/>
</dbReference>
<dbReference type="Gene3D" id="3.40.720.10">
    <property type="entry name" value="Alkaline Phosphatase, subunit A"/>
    <property type="match status" value="1"/>
</dbReference>
<protein>
    <recommendedName>
        <fullName evidence="5">Sulfatase N-terminal domain-containing protein</fullName>
    </recommendedName>
</protein>
<evidence type="ECO:0000313" key="7">
    <source>
        <dbReference type="Proteomes" id="UP001156666"/>
    </source>
</evidence>
<gene>
    <name evidence="6" type="ORF">GCM10007940_18870</name>
</gene>
<dbReference type="Proteomes" id="UP001156666">
    <property type="component" value="Unassembled WGS sequence"/>
</dbReference>
<dbReference type="CDD" id="cd16026">
    <property type="entry name" value="GALNS_like"/>
    <property type="match status" value="1"/>
</dbReference>
<dbReference type="GO" id="GO:0004065">
    <property type="term" value="F:arylsulfatase activity"/>
    <property type="evidence" value="ECO:0007669"/>
    <property type="project" value="TreeGrafter"/>
</dbReference>
<dbReference type="PANTHER" id="PTHR42693:SF33">
    <property type="entry name" value="ARYLSULFATASE"/>
    <property type="match status" value="1"/>
</dbReference>
<evidence type="ECO:0000313" key="6">
    <source>
        <dbReference type="EMBL" id="GLR17272.1"/>
    </source>
</evidence>
<keyword evidence="7" id="KW-1185">Reference proteome</keyword>
<keyword evidence="2" id="KW-0479">Metal-binding</keyword>
<evidence type="ECO:0000256" key="2">
    <source>
        <dbReference type="ARBA" id="ARBA00022723"/>
    </source>
</evidence>
<comment type="caution">
    <text evidence="6">The sequence shown here is derived from an EMBL/GenBank/DDBJ whole genome shotgun (WGS) entry which is preliminary data.</text>
</comment>
<reference evidence="6" key="2">
    <citation type="submission" date="2023-01" db="EMBL/GenBank/DDBJ databases">
        <title>Draft genome sequence of Portibacter lacus strain NBRC 108769.</title>
        <authorList>
            <person name="Sun Q."/>
            <person name="Mori K."/>
        </authorList>
    </citation>
    <scope>NUCLEOTIDE SEQUENCE</scope>
    <source>
        <strain evidence="6">NBRC 108769</strain>
    </source>
</reference>
<dbReference type="PROSITE" id="PS00523">
    <property type="entry name" value="SULFATASE_1"/>
    <property type="match status" value="1"/>
</dbReference>
<dbReference type="InterPro" id="IPR024607">
    <property type="entry name" value="Sulfatase_CS"/>
</dbReference>
<keyword evidence="4" id="KW-0106">Calcium</keyword>
<dbReference type="PANTHER" id="PTHR42693">
    <property type="entry name" value="ARYLSULFATASE FAMILY MEMBER"/>
    <property type="match status" value="1"/>
</dbReference>
<evidence type="ECO:0000256" key="4">
    <source>
        <dbReference type="ARBA" id="ARBA00022837"/>
    </source>
</evidence>
<keyword evidence="3" id="KW-0378">Hydrolase</keyword>
<dbReference type="InterPro" id="IPR000917">
    <property type="entry name" value="Sulfatase_N"/>
</dbReference>
<comment type="similarity">
    <text evidence="1">Belongs to the sulfatase family.</text>
</comment>
<sequence length="460" mass="51444">MSGRWIKKREEMNRIKIGCLLVIFSALAFSCRPTEQVEKPTNIVLVFADDLGYGDLSCYGHPNIKTENLDQLAREGIRFTSFYAAAPVCTPSRAALLTGRYPIRNAPNNFGPESKTGLPTTEITIADLLKTVGYTTKAIGKWHLGHQPEYLPTSRGFDSFYGLPYSNDMILPWCPWLTEEDKLFLYEDALPVKEIGFNQGELTIDYTHKATEFIQNNKDEPFFLYLAHSMPHLPISASKDFIGTSKAGLYGDVIETIDWSMGQVLGAIKEAGIEDNTIVIFTSDNGPWQNLPERMLQKGVKETHSGSAGLLRGAKATTYEGGFRVPAIIRWPSEISEGIVSRDLVTTMDLFSTLVQIVGAELPDDRVIDGQNIYPILKGEKSTSSELFFYCMGENLHAVRKANWKLRCAEGDCELYDLDLDPSEHFDVAAENQDKVGELYKDLVKFSLDTDAKFEVTKTK</sequence>
<organism evidence="6 7">
    <name type="scientific">Portibacter lacus</name>
    <dbReference type="NCBI Taxonomy" id="1099794"/>
    <lineage>
        <taxon>Bacteria</taxon>
        <taxon>Pseudomonadati</taxon>
        <taxon>Bacteroidota</taxon>
        <taxon>Saprospiria</taxon>
        <taxon>Saprospirales</taxon>
        <taxon>Haliscomenobacteraceae</taxon>
        <taxon>Portibacter</taxon>
    </lineage>
</organism>
<dbReference type="Pfam" id="PF00884">
    <property type="entry name" value="Sulfatase"/>
    <property type="match status" value="1"/>
</dbReference>
<feature type="domain" description="Sulfatase N-terminal" evidence="5">
    <location>
        <begin position="42"/>
        <end position="359"/>
    </location>
</feature>
<dbReference type="InterPro" id="IPR017850">
    <property type="entry name" value="Alkaline_phosphatase_core_sf"/>
</dbReference>
<evidence type="ECO:0000259" key="5">
    <source>
        <dbReference type="Pfam" id="PF00884"/>
    </source>
</evidence>
<evidence type="ECO:0000256" key="3">
    <source>
        <dbReference type="ARBA" id="ARBA00022801"/>
    </source>
</evidence>
<proteinExistence type="inferred from homology"/>
<dbReference type="AlphaFoldDB" id="A0AA37SPT2"/>
<dbReference type="PROSITE" id="PS51257">
    <property type="entry name" value="PROKAR_LIPOPROTEIN"/>
    <property type="match status" value="1"/>
</dbReference>
<reference evidence="6" key="1">
    <citation type="journal article" date="2014" name="Int. J. Syst. Evol. Microbiol.">
        <title>Complete genome sequence of Corynebacterium casei LMG S-19264T (=DSM 44701T), isolated from a smear-ripened cheese.</title>
        <authorList>
            <consortium name="US DOE Joint Genome Institute (JGI-PGF)"/>
            <person name="Walter F."/>
            <person name="Albersmeier A."/>
            <person name="Kalinowski J."/>
            <person name="Ruckert C."/>
        </authorList>
    </citation>
    <scope>NUCLEOTIDE SEQUENCE</scope>
    <source>
        <strain evidence="6">NBRC 108769</strain>
    </source>
</reference>
<name>A0AA37SPT2_9BACT</name>
<dbReference type="InterPro" id="IPR050738">
    <property type="entry name" value="Sulfatase"/>
</dbReference>
<accession>A0AA37SPT2</accession>
<dbReference type="SUPFAM" id="SSF53649">
    <property type="entry name" value="Alkaline phosphatase-like"/>
    <property type="match status" value="1"/>
</dbReference>
<dbReference type="GO" id="GO:0046872">
    <property type="term" value="F:metal ion binding"/>
    <property type="evidence" value="ECO:0007669"/>
    <property type="project" value="UniProtKB-KW"/>
</dbReference>
<dbReference type="PROSITE" id="PS00149">
    <property type="entry name" value="SULFATASE_2"/>
    <property type="match status" value="1"/>
</dbReference>